<gene>
    <name evidence="2" type="ORF">A9K55_002383</name>
</gene>
<evidence type="ECO:0000256" key="1">
    <source>
        <dbReference type="SAM" id="MobiDB-lite"/>
    </source>
</evidence>
<evidence type="ECO:0000313" key="2">
    <source>
        <dbReference type="EMBL" id="ATY58303.1"/>
    </source>
</evidence>
<dbReference type="AlphaFoldDB" id="A0A2H4S5C2"/>
<feature type="compositionally biased region" description="Polar residues" evidence="1">
    <location>
        <begin position="22"/>
        <end position="34"/>
    </location>
</feature>
<dbReference type="GO" id="GO:0016301">
    <property type="term" value="F:kinase activity"/>
    <property type="evidence" value="ECO:0007669"/>
    <property type="project" value="UniProtKB-KW"/>
</dbReference>
<feature type="region of interest" description="Disordered" evidence="1">
    <location>
        <begin position="21"/>
        <end position="47"/>
    </location>
</feature>
<feature type="region of interest" description="Disordered" evidence="1">
    <location>
        <begin position="245"/>
        <end position="270"/>
    </location>
</feature>
<feature type="compositionally biased region" description="Polar residues" evidence="1">
    <location>
        <begin position="91"/>
        <end position="103"/>
    </location>
</feature>
<name>A0A2H4S5C2_CORMI</name>
<sequence length="378" mass="40177">MAAIARQPFAPVDTARLLGLASTKNRQSAANTSAGKRKADANDWENVNPVIFTKRAKGAAPAESIAKPSGFALEAHFSSAALPDFLSMSKPVTASTPRQTLRPKSQLAKLRGPTATPKSSPVATPAGRSPPGKQRAGLLSSRRRSTGPLSRVDRLSSSVLGSAKAKPWTLDGALKSTIKPATRHGKSKSRLSRGLDIGSKAAWFFEIHEDTPEQEMTNLLQHSTCVLDISSDEESSAKKKRDLLDGCDKENTPPAGFVAQAPPARPRDSATMASVRSPLGALNPRDFYAEGCDESSLFVVDDDEETEIEDNSVLTGFQFAPTLGDAPLDPVSETLDELVEKPAEGSSKAVVLEPIEGAEESFELWESGSAKDEAETAV</sequence>
<dbReference type="Proteomes" id="UP000323067">
    <property type="component" value="Chromosome iv"/>
</dbReference>
<evidence type="ECO:0000313" key="3">
    <source>
        <dbReference type="Proteomes" id="UP000323067"/>
    </source>
</evidence>
<dbReference type="OrthoDB" id="425602at2759"/>
<dbReference type="VEuPathDB" id="FungiDB:CCM_09401"/>
<dbReference type="EMBL" id="CP023322">
    <property type="protein sequence ID" value="ATY58303.1"/>
    <property type="molecule type" value="Genomic_DNA"/>
</dbReference>
<keyword evidence="2" id="KW-0808">Transferase</keyword>
<reference evidence="2 3" key="1">
    <citation type="journal article" date="2017" name="BMC Genomics">
        <title>Chromosome level assembly and secondary metabolite potential of the parasitic fungus Cordyceps militaris.</title>
        <authorList>
            <person name="Kramer G.J."/>
            <person name="Nodwell J.R."/>
        </authorList>
    </citation>
    <scope>NUCLEOTIDE SEQUENCE [LARGE SCALE GENOMIC DNA]</scope>
    <source>
        <strain evidence="2 3">ATCC 34164</strain>
    </source>
</reference>
<keyword evidence="2" id="KW-0418">Kinase</keyword>
<feature type="region of interest" description="Disordered" evidence="1">
    <location>
        <begin position="91"/>
        <end position="158"/>
    </location>
</feature>
<organism evidence="2 3">
    <name type="scientific">Cordyceps militaris</name>
    <name type="common">Caterpillar fungus</name>
    <name type="synonym">Clavaria militaris</name>
    <dbReference type="NCBI Taxonomy" id="73501"/>
    <lineage>
        <taxon>Eukaryota</taxon>
        <taxon>Fungi</taxon>
        <taxon>Dikarya</taxon>
        <taxon>Ascomycota</taxon>
        <taxon>Pezizomycotina</taxon>
        <taxon>Sordariomycetes</taxon>
        <taxon>Hypocreomycetidae</taxon>
        <taxon>Hypocreales</taxon>
        <taxon>Cordycipitaceae</taxon>
        <taxon>Cordyceps</taxon>
    </lineage>
</organism>
<proteinExistence type="predicted"/>
<dbReference type="VEuPathDB" id="FungiDB:A9K55_002383"/>
<protein>
    <submittedName>
        <fullName evidence="2">Thymidylate kinase</fullName>
    </submittedName>
</protein>
<accession>A0A2H4S5C2</accession>